<evidence type="ECO:0000256" key="1">
    <source>
        <dbReference type="SAM" id="Phobius"/>
    </source>
</evidence>
<name>A0A2N7QCY0_9BACT</name>
<keyword evidence="1" id="KW-0812">Transmembrane</keyword>
<gene>
    <name evidence="2" type="ORF">C0169_04590</name>
</gene>
<proteinExistence type="predicted"/>
<accession>A0A2N7QCY0</accession>
<evidence type="ECO:0000313" key="3">
    <source>
        <dbReference type="Proteomes" id="UP000235619"/>
    </source>
</evidence>
<sequence length="62" mass="8100">MFFIFFFFFYFYFFTFFYFFFRFFIKKLGFSYIPDLRGEVREKKFEEELLCRLEGYYLLEDL</sequence>
<organism evidence="2 3">
    <name type="scientific">Thermodesulfobacterium geofontis</name>
    <dbReference type="NCBI Taxonomy" id="1295609"/>
    <lineage>
        <taxon>Bacteria</taxon>
        <taxon>Pseudomonadati</taxon>
        <taxon>Thermodesulfobacteriota</taxon>
        <taxon>Thermodesulfobacteria</taxon>
        <taxon>Thermodesulfobacteriales</taxon>
        <taxon>Thermodesulfobacteriaceae</taxon>
        <taxon>Thermodesulfobacterium</taxon>
    </lineage>
</organism>
<dbReference type="AlphaFoldDB" id="A0A2N7QCY0"/>
<dbReference type="Proteomes" id="UP000235619">
    <property type="component" value="Unassembled WGS sequence"/>
</dbReference>
<protein>
    <submittedName>
        <fullName evidence="2">Uncharacterized protein</fullName>
    </submittedName>
</protein>
<evidence type="ECO:0000313" key="2">
    <source>
        <dbReference type="EMBL" id="PMP96357.1"/>
    </source>
</evidence>
<keyword evidence="1" id="KW-0472">Membrane</keyword>
<feature type="transmembrane region" description="Helical" evidence="1">
    <location>
        <begin position="6"/>
        <end position="25"/>
    </location>
</feature>
<keyword evidence="1" id="KW-1133">Transmembrane helix</keyword>
<dbReference type="EMBL" id="PNJD01000276">
    <property type="protein sequence ID" value="PMP96357.1"/>
    <property type="molecule type" value="Genomic_DNA"/>
</dbReference>
<reference evidence="2 3" key="1">
    <citation type="submission" date="2018-01" db="EMBL/GenBank/DDBJ databases">
        <title>Metagenomic assembled genomes from two thermal pools in the Uzon Caldera, Kamchatka, Russia.</title>
        <authorList>
            <person name="Wilkins L."/>
            <person name="Ettinger C."/>
        </authorList>
    </citation>
    <scope>NUCLEOTIDE SEQUENCE [LARGE SCALE GENOMIC DNA]</scope>
    <source>
        <strain evidence="2">ARK-04</strain>
    </source>
</reference>
<comment type="caution">
    <text evidence="2">The sequence shown here is derived from an EMBL/GenBank/DDBJ whole genome shotgun (WGS) entry which is preliminary data.</text>
</comment>